<organism evidence="3 4">
    <name type="scientific">Phlebotomus papatasi</name>
    <name type="common">Sandfly</name>
    <dbReference type="NCBI Taxonomy" id="29031"/>
    <lineage>
        <taxon>Eukaryota</taxon>
        <taxon>Metazoa</taxon>
        <taxon>Ecdysozoa</taxon>
        <taxon>Arthropoda</taxon>
        <taxon>Hexapoda</taxon>
        <taxon>Insecta</taxon>
        <taxon>Pterygota</taxon>
        <taxon>Neoptera</taxon>
        <taxon>Endopterygota</taxon>
        <taxon>Diptera</taxon>
        <taxon>Nematocera</taxon>
        <taxon>Psychodoidea</taxon>
        <taxon>Psychodidae</taxon>
        <taxon>Phlebotomus</taxon>
        <taxon>Phlebotomus</taxon>
    </lineage>
</organism>
<dbReference type="PROSITE" id="PS00135">
    <property type="entry name" value="TRYPSIN_SER"/>
    <property type="match status" value="1"/>
</dbReference>
<dbReference type="PRINTS" id="PR00722">
    <property type="entry name" value="CHYMOTRYPSIN"/>
</dbReference>
<dbReference type="PROSITE" id="PS00134">
    <property type="entry name" value="TRYPSIN_HIS"/>
    <property type="match status" value="1"/>
</dbReference>
<evidence type="ECO:0000313" key="4">
    <source>
        <dbReference type="Proteomes" id="UP000092462"/>
    </source>
</evidence>
<dbReference type="GO" id="GO:0006508">
    <property type="term" value="P:proteolysis"/>
    <property type="evidence" value="ECO:0007669"/>
    <property type="project" value="InterPro"/>
</dbReference>
<dbReference type="GO" id="GO:0004252">
    <property type="term" value="F:serine-type endopeptidase activity"/>
    <property type="evidence" value="ECO:0007669"/>
    <property type="project" value="InterPro"/>
</dbReference>
<comment type="similarity">
    <text evidence="2">Belongs to the peptidase S1 family. CLIP subfamily.</text>
</comment>
<dbReference type="SMART" id="SM00020">
    <property type="entry name" value="Tryp_SPc"/>
    <property type="match status" value="1"/>
</dbReference>
<keyword evidence="4" id="KW-1185">Reference proteome</keyword>
<proteinExistence type="inferred from homology"/>
<evidence type="ECO:0000313" key="3">
    <source>
        <dbReference type="EnsemblMetazoa" id="PPAI004758-PA"/>
    </source>
</evidence>
<accession>A0A1B0DAQ3</accession>
<dbReference type="PROSITE" id="PS50240">
    <property type="entry name" value="TRYPSIN_DOM"/>
    <property type="match status" value="1"/>
</dbReference>
<dbReference type="FunFam" id="2.40.10.10:FF:000068">
    <property type="entry name" value="transmembrane protease serine 2"/>
    <property type="match status" value="1"/>
</dbReference>
<dbReference type="InterPro" id="IPR018114">
    <property type="entry name" value="TRYPSIN_HIS"/>
</dbReference>
<dbReference type="InterPro" id="IPR001254">
    <property type="entry name" value="Trypsin_dom"/>
</dbReference>
<dbReference type="InterPro" id="IPR009003">
    <property type="entry name" value="Peptidase_S1_PA"/>
</dbReference>
<dbReference type="SUPFAM" id="SSF50494">
    <property type="entry name" value="Trypsin-like serine proteases"/>
    <property type="match status" value="1"/>
</dbReference>
<dbReference type="KEGG" id="ppap:129801715"/>
<protein>
    <submittedName>
        <fullName evidence="3">Uncharacterized protein</fullName>
    </submittedName>
</protein>
<dbReference type="EnsemblMetazoa" id="PPAI004758-RA">
    <property type="protein sequence ID" value="PPAI004758-PA"/>
    <property type="gene ID" value="PPAI004758"/>
</dbReference>
<reference evidence="3" key="1">
    <citation type="submission" date="2022-08" db="UniProtKB">
        <authorList>
            <consortium name="EnsemblMetazoa"/>
        </authorList>
    </citation>
    <scope>IDENTIFICATION</scope>
    <source>
        <strain evidence="3">Israel</strain>
    </source>
</reference>
<dbReference type="Pfam" id="PF00089">
    <property type="entry name" value="Trypsin"/>
    <property type="match status" value="1"/>
</dbReference>
<name>A0A1B0DAQ3_PHLPP</name>
<evidence type="ECO:0000256" key="1">
    <source>
        <dbReference type="ARBA" id="ARBA00023157"/>
    </source>
</evidence>
<dbReference type="VEuPathDB" id="VectorBase:PPAPM1_001533"/>
<dbReference type="VEuPathDB" id="VectorBase:PPAI004758"/>
<dbReference type="InterPro" id="IPR001314">
    <property type="entry name" value="Peptidase_S1A"/>
</dbReference>
<dbReference type="GeneID" id="129801715"/>
<dbReference type="RefSeq" id="XP_055702976.1">
    <property type="nucleotide sequence ID" value="XM_055847001.1"/>
</dbReference>
<dbReference type="EMBL" id="AJVK01013370">
    <property type="status" value="NOT_ANNOTATED_CDS"/>
    <property type="molecule type" value="Genomic_DNA"/>
</dbReference>
<keyword evidence="1" id="KW-1015">Disulfide bond</keyword>
<dbReference type="Proteomes" id="UP000092462">
    <property type="component" value="Unassembled WGS sequence"/>
</dbReference>
<dbReference type="CDD" id="cd00190">
    <property type="entry name" value="Tryp_SPc"/>
    <property type="match status" value="1"/>
</dbReference>
<dbReference type="OrthoDB" id="10061449at2759"/>
<dbReference type="InterPro" id="IPR043504">
    <property type="entry name" value="Peptidase_S1_PA_chymotrypsin"/>
</dbReference>
<dbReference type="PANTHER" id="PTHR24252">
    <property type="entry name" value="ACROSIN-RELATED"/>
    <property type="match status" value="1"/>
</dbReference>
<dbReference type="Gene3D" id="2.40.10.10">
    <property type="entry name" value="Trypsin-like serine proteases"/>
    <property type="match status" value="1"/>
</dbReference>
<sequence>MKILIVLSTLLAVSLALPTLPVSSVGSGRIVGGVDALPGEFPQICSLQWVILTASTHVCGASVINHNWVMTAAHCITETPNVGRLEVLCGKHNLAITEPHQARVGIANSILHENWVPGAVGPFDIALIRLSAPLVYNPWIQPVVLPTAGSHPSGASTIIGWGNTSGGTIPNNPNILQKAPVPIIDYGVCRSALEELQAGHVFDDTKVCTGPLTGGISACSGDSGSPVLQAGGVQVGIVSWGFIPCGQVGAPSVHTRVSHFIQWINNIVD</sequence>
<dbReference type="InterPro" id="IPR033116">
    <property type="entry name" value="TRYPSIN_SER"/>
</dbReference>
<dbReference type="AlphaFoldDB" id="A0A1B0DAQ3"/>
<dbReference type="PANTHER" id="PTHR24252:SF7">
    <property type="entry name" value="HYALIN"/>
    <property type="match status" value="1"/>
</dbReference>
<evidence type="ECO:0000256" key="2">
    <source>
        <dbReference type="ARBA" id="ARBA00024195"/>
    </source>
</evidence>